<dbReference type="OrthoDB" id="49511at2759"/>
<dbReference type="STRING" id="4097.A0A1S3X189"/>
<keyword evidence="1" id="KW-1133">Transmembrane helix</keyword>
<feature type="domain" description="TTI1 C-terminal TPR" evidence="2">
    <location>
        <begin position="881"/>
        <end position="1046"/>
    </location>
</feature>
<dbReference type="PaxDb" id="4097-A0A1S3X189"/>
<name>A0A1S3X189_TOBAC</name>
<keyword evidence="1" id="KW-0812">Transmembrane</keyword>
<accession>A0A1S3X189</accession>
<reference evidence="3" key="1">
    <citation type="submission" date="2025-08" db="UniProtKB">
        <authorList>
            <consortium name="RefSeq"/>
        </authorList>
    </citation>
    <scope>IDENTIFICATION</scope>
</reference>
<sequence>MREARLRWFGHVKRRNRDAPVRRCERLAGGVEKRYGAGEMVGILARQRLCCQNGHGERDAMPLEKLQNSHSATGRSTGKEAWYLGTIIRTGHGAVGMSTKIGEILLNDHRNDAKNSKIMKSETLVQVGGIGPTFNIWKLISAKIIEVLTPSQKYEKEEICCGLYLCGGATCIIYCAIPVFLVLSSHGTQYSIMFLVIAATVCQKENLCVLACDDSEEVSSASQLFFGYLLTSHGKRQVKDDVREVFNRLVKKLPKVVLGADESYAIAHAQKLLVLIYFSGPRLVADYLLQSPVRSAQFLDVLALCLSQNSVFAGSLEKNVVAKPSSSGFMHSLAEIRAIRAAGFDNLGSRENQNRRVHATESVKNEHQLPRMPPWFVYVGSQKLYRCLAGILRLVGLSLFADSRTEGSLSVIIDLPLENLRKLISEIRMKEYSEESWQSWYNRITSGQLVRQASTAVCVLNELIFGLSDQAIDDFTRMFRAYVMAPQENKKCQEDESQHCKIEQSAPEGSIWKICQVKGERNHLVDCIGSILHEYLSPEIWSLPVEHTAALQQSDCEDTNISSHFFNDNVMLHQVIIDGIGIFSMCLGEDFSSSGFLHTSLYMLLHNLSCSHFQIRSASDAVLRIVAAMHDYPTVGHLVIANSDYIIDSICRQLRSLELNPDVPNVLAAMLSYIGVAHSIFPLLEEPMRAVSMELEILGRHQNPGLTIPFLKAMAEIVKASKHEASALVDQAKSYYEDVESRKLNLQKGTEKIFDDSGSYNDDKVGKKSSESGMRIYANDVHTQMEWETMLFKMSDFRRFRRTVGSIAGSCLTAATPLLASAKQAASLVALDIVDDGFLTVANVEDAYKHEKEIKEAIEHVAEMCSFYSLKDALDADADESTENRLLPAANKVWPFLVACIRNKSPLAVRRCAHTISNIVQICGGDFFTRRFHTDGKHFWSLLSTSPFQKRAPHLEEAHLRLPYRGDSASSGDPVAEISDLKVQAAVLSMLADLARNKHSASALEAVLKKVSGLVVGIACSGVVGLRDASVNALAGLASVDPDLIWLLLADVYYSKKRETPMPPTTVEFLEIPQILPPPLSSKGYLYLQYGGNSYGFDIDFTSVETVFRTLHSQVFSSQMYSNLHSRKIHRNRKKSSKGVFSVKSCYRYHEKNYT</sequence>
<dbReference type="Pfam" id="PF24181">
    <property type="entry name" value="TPR_TTI1_C"/>
    <property type="match status" value="1"/>
</dbReference>
<evidence type="ECO:0000313" key="3">
    <source>
        <dbReference type="RefSeq" id="XP_016433682.1"/>
    </source>
</evidence>
<dbReference type="InterPro" id="IPR016024">
    <property type="entry name" value="ARM-type_fold"/>
</dbReference>
<feature type="transmembrane region" description="Helical" evidence="1">
    <location>
        <begin position="161"/>
        <end position="183"/>
    </location>
</feature>
<dbReference type="InterPro" id="IPR049362">
    <property type="entry name" value="TTI1_rpt"/>
</dbReference>
<dbReference type="KEGG" id="nta:107760182"/>
<proteinExistence type="predicted"/>
<dbReference type="Pfam" id="PF21547">
    <property type="entry name" value="TTI1"/>
    <property type="match status" value="1"/>
</dbReference>
<evidence type="ECO:0000259" key="2">
    <source>
        <dbReference type="Pfam" id="PF24181"/>
    </source>
</evidence>
<keyword evidence="1" id="KW-0472">Membrane</keyword>
<gene>
    <name evidence="3" type="primary">LOC107760182</name>
</gene>
<organism evidence="3">
    <name type="scientific">Nicotiana tabacum</name>
    <name type="common">Common tobacco</name>
    <dbReference type="NCBI Taxonomy" id="4097"/>
    <lineage>
        <taxon>Eukaryota</taxon>
        <taxon>Viridiplantae</taxon>
        <taxon>Streptophyta</taxon>
        <taxon>Embryophyta</taxon>
        <taxon>Tracheophyta</taxon>
        <taxon>Spermatophyta</taxon>
        <taxon>Magnoliopsida</taxon>
        <taxon>eudicotyledons</taxon>
        <taxon>Gunneridae</taxon>
        <taxon>Pentapetalae</taxon>
        <taxon>asterids</taxon>
        <taxon>lamiids</taxon>
        <taxon>Solanales</taxon>
        <taxon>Solanaceae</taxon>
        <taxon>Nicotianoideae</taxon>
        <taxon>Nicotianeae</taxon>
        <taxon>Nicotiana</taxon>
    </lineage>
</organism>
<evidence type="ECO:0000256" key="1">
    <source>
        <dbReference type="SAM" id="Phobius"/>
    </source>
</evidence>
<protein>
    <recommendedName>
        <fullName evidence="2">TTI1 C-terminal TPR domain-containing protein</fullName>
    </recommendedName>
</protein>
<dbReference type="InterPro" id="IPR057567">
    <property type="entry name" value="TPR_TTI1_C"/>
</dbReference>
<dbReference type="PANTHER" id="PTHR18460:SF3">
    <property type="entry name" value="TELO2-INTERACTING PROTEIN 1 HOMOLOG"/>
    <property type="match status" value="1"/>
</dbReference>
<dbReference type="RefSeq" id="XP_016433682.1">
    <property type="nucleotide sequence ID" value="XM_016578196.1"/>
</dbReference>
<dbReference type="GO" id="GO:0005737">
    <property type="term" value="C:cytoplasm"/>
    <property type="evidence" value="ECO:0000318"/>
    <property type="project" value="GO_Central"/>
</dbReference>
<dbReference type="AlphaFoldDB" id="A0A1S3X189"/>
<dbReference type="InterPro" id="IPR052587">
    <property type="entry name" value="TELO2-interacting_protein_1"/>
</dbReference>
<dbReference type="SUPFAM" id="SSF48371">
    <property type="entry name" value="ARM repeat"/>
    <property type="match status" value="1"/>
</dbReference>
<dbReference type="PANTHER" id="PTHR18460">
    <property type="entry name" value="TEL2 INTERACTING PROTEIN 1 TTI1 FAMILY MEMBER"/>
    <property type="match status" value="1"/>
</dbReference>